<dbReference type="InterPro" id="IPR015942">
    <property type="entry name" value="Asp/Glu/hydantoin_racemase"/>
</dbReference>
<reference evidence="3 4" key="1">
    <citation type="submission" date="2019-12" db="EMBL/GenBank/DDBJ databases">
        <title>Novel species isolated from a subtropical stream in China.</title>
        <authorList>
            <person name="Lu H."/>
        </authorList>
    </citation>
    <scope>NUCLEOTIDE SEQUENCE [LARGE SCALE GENOMIC DNA]</scope>
    <source>
        <strain evidence="3 4">CY42W</strain>
    </source>
</reference>
<keyword evidence="4" id="KW-1185">Reference proteome</keyword>
<dbReference type="Proteomes" id="UP000642144">
    <property type="component" value="Unassembled WGS sequence"/>
</dbReference>
<dbReference type="PANTHER" id="PTHR21198:SF7">
    <property type="entry name" value="ASPARTATE-GLUTAMATE RACEMASE FAMILY"/>
    <property type="match status" value="1"/>
</dbReference>
<dbReference type="SUPFAM" id="SSF53681">
    <property type="entry name" value="Aspartate/glutamate racemase"/>
    <property type="match status" value="2"/>
</dbReference>
<gene>
    <name evidence="3" type="ORF">GTP69_24045</name>
</gene>
<dbReference type="RefSeq" id="WP_161057236.1">
    <property type="nucleotide sequence ID" value="NZ_WWCT01000023.1"/>
</dbReference>
<accession>A0ABW9W6D7</accession>
<dbReference type="NCBIfam" id="TIGR00035">
    <property type="entry name" value="asp_race"/>
    <property type="match status" value="1"/>
</dbReference>
<keyword evidence="2 3" id="KW-0413">Isomerase</keyword>
<dbReference type="GO" id="GO:0016853">
    <property type="term" value="F:isomerase activity"/>
    <property type="evidence" value="ECO:0007669"/>
    <property type="project" value="UniProtKB-KW"/>
</dbReference>
<comment type="similarity">
    <text evidence="1">Belongs to the aspartate/glutamate racemases family.</text>
</comment>
<organism evidence="3 4">
    <name type="scientific">Duganella levis</name>
    <dbReference type="NCBI Taxonomy" id="2692169"/>
    <lineage>
        <taxon>Bacteria</taxon>
        <taxon>Pseudomonadati</taxon>
        <taxon>Pseudomonadota</taxon>
        <taxon>Betaproteobacteria</taxon>
        <taxon>Burkholderiales</taxon>
        <taxon>Oxalobacteraceae</taxon>
        <taxon>Telluria group</taxon>
        <taxon>Duganella</taxon>
    </lineage>
</organism>
<evidence type="ECO:0000256" key="2">
    <source>
        <dbReference type="ARBA" id="ARBA00023235"/>
    </source>
</evidence>
<dbReference type="EC" id="5.1.1.-" evidence="3"/>
<evidence type="ECO:0000256" key="1">
    <source>
        <dbReference type="ARBA" id="ARBA00007847"/>
    </source>
</evidence>
<dbReference type="InterPro" id="IPR001920">
    <property type="entry name" value="Asp/Glu_race"/>
</dbReference>
<sequence length="251" mass="27914">MMMVIAIKSCVIEKVYTKFMQKRTIGLIGGIGWASTHDYYRLLNEAVAARMGVEHSARIILTSMNQYDFAARVEQTVPQTIQQFIIQEGQRLKAAGADFFLICANGAHRFAADVVPKIGLPFVSIVDETAAHVQRSGIKKVGLLGVKPTMTGNFYHRTLADLGVETIVPEAADQDILHEIIYSELVHNRVEENSRKVFVDIIDKLQQRGADGVILGCTELPLIIRQSDVNIPIFNTTEIHCEAAIKFAFED</sequence>
<dbReference type="PANTHER" id="PTHR21198">
    <property type="entry name" value="GLUTAMATE RACEMASE"/>
    <property type="match status" value="1"/>
</dbReference>
<evidence type="ECO:0000313" key="3">
    <source>
        <dbReference type="EMBL" id="MYN29476.1"/>
    </source>
</evidence>
<proteinExistence type="inferred from homology"/>
<dbReference type="Gene3D" id="3.40.50.1860">
    <property type="match status" value="2"/>
</dbReference>
<dbReference type="Pfam" id="PF01177">
    <property type="entry name" value="Asp_Glu_race"/>
    <property type="match status" value="1"/>
</dbReference>
<dbReference type="InterPro" id="IPR033134">
    <property type="entry name" value="Asp/Glu_racemase_AS_2"/>
</dbReference>
<comment type="caution">
    <text evidence="3">The sequence shown here is derived from an EMBL/GenBank/DDBJ whole genome shotgun (WGS) entry which is preliminary data.</text>
</comment>
<dbReference type="EMBL" id="WWCT01000023">
    <property type="protein sequence ID" value="MYN29476.1"/>
    <property type="molecule type" value="Genomic_DNA"/>
</dbReference>
<evidence type="ECO:0000313" key="4">
    <source>
        <dbReference type="Proteomes" id="UP000642144"/>
    </source>
</evidence>
<dbReference type="InterPro" id="IPR004380">
    <property type="entry name" value="Asp_race"/>
</dbReference>
<dbReference type="PROSITE" id="PS00924">
    <property type="entry name" value="ASP_GLU_RACEMASE_2"/>
    <property type="match status" value="1"/>
</dbReference>
<name>A0ABW9W6D7_9BURK</name>
<protein>
    <submittedName>
        <fullName evidence="3">Amino acid racemase</fullName>
        <ecNumber evidence="3">5.1.1.-</ecNumber>
    </submittedName>
</protein>